<dbReference type="GO" id="GO:0005085">
    <property type="term" value="F:guanyl-nucleotide exchange factor activity"/>
    <property type="evidence" value="ECO:0007669"/>
    <property type="project" value="UniProtKB-KW"/>
</dbReference>
<feature type="region of interest" description="Disordered" evidence="2">
    <location>
        <begin position="1"/>
        <end position="24"/>
    </location>
</feature>
<organism evidence="4 5">
    <name type="scientific">Dibothriocephalus latus</name>
    <name type="common">Fish tapeworm</name>
    <name type="synonym">Diphyllobothrium latum</name>
    <dbReference type="NCBI Taxonomy" id="60516"/>
    <lineage>
        <taxon>Eukaryota</taxon>
        <taxon>Metazoa</taxon>
        <taxon>Spiralia</taxon>
        <taxon>Lophotrochozoa</taxon>
        <taxon>Platyhelminthes</taxon>
        <taxon>Cestoda</taxon>
        <taxon>Eucestoda</taxon>
        <taxon>Diphyllobothriidea</taxon>
        <taxon>Diphyllobothriidae</taxon>
        <taxon>Dibothriocephalus</taxon>
    </lineage>
</organism>
<dbReference type="InterPro" id="IPR035899">
    <property type="entry name" value="DBL_dom_sf"/>
</dbReference>
<dbReference type="SUPFAM" id="SSF48065">
    <property type="entry name" value="DBL homology domain (DH-domain)"/>
    <property type="match status" value="1"/>
</dbReference>
<dbReference type="GO" id="GO:0005737">
    <property type="term" value="C:cytoplasm"/>
    <property type="evidence" value="ECO:0007669"/>
    <property type="project" value="TreeGrafter"/>
</dbReference>
<feature type="region of interest" description="Disordered" evidence="2">
    <location>
        <begin position="173"/>
        <end position="207"/>
    </location>
</feature>
<name>A0A3P7NNW2_DIBLA</name>
<accession>A0A3P7NNW2</accession>
<dbReference type="PROSITE" id="PS50010">
    <property type="entry name" value="DH_2"/>
    <property type="match status" value="1"/>
</dbReference>
<reference evidence="4 5" key="1">
    <citation type="submission" date="2018-11" db="EMBL/GenBank/DDBJ databases">
        <authorList>
            <consortium name="Pathogen Informatics"/>
        </authorList>
    </citation>
    <scope>NUCLEOTIDE SEQUENCE [LARGE SCALE GENOMIC DNA]</scope>
</reference>
<dbReference type="PANTHER" id="PTHR22826">
    <property type="entry name" value="RHO GUANINE EXCHANGE FACTOR-RELATED"/>
    <property type="match status" value="1"/>
</dbReference>
<dbReference type="InterPro" id="IPR051336">
    <property type="entry name" value="RhoGEF_Guanine_NuclExch_SF"/>
</dbReference>
<evidence type="ECO:0000313" key="4">
    <source>
        <dbReference type="EMBL" id="VDN10082.1"/>
    </source>
</evidence>
<keyword evidence="1" id="KW-0344">Guanine-nucleotide releasing factor</keyword>
<dbReference type="Gene3D" id="1.20.900.10">
    <property type="entry name" value="Dbl homology (DH) domain"/>
    <property type="match status" value="1"/>
</dbReference>
<feature type="domain" description="DH" evidence="3">
    <location>
        <begin position="32"/>
        <end position="263"/>
    </location>
</feature>
<keyword evidence="5" id="KW-1185">Reference proteome</keyword>
<evidence type="ECO:0000259" key="3">
    <source>
        <dbReference type="PROSITE" id="PS50010"/>
    </source>
</evidence>
<gene>
    <name evidence="4" type="ORF">DILT_LOCUS5913</name>
</gene>
<evidence type="ECO:0000256" key="1">
    <source>
        <dbReference type="ARBA" id="ARBA00022658"/>
    </source>
</evidence>
<dbReference type="InterPro" id="IPR000219">
    <property type="entry name" value="DH_dom"/>
</dbReference>
<dbReference type="AlphaFoldDB" id="A0A3P7NNW2"/>
<dbReference type="Pfam" id="PF00621">
    <property type="entry name" value="RhoGEF"/>
    <property type="match status" value="1"/>
</dbReference>
<dbReference type="EMBL" id="UYRU01048428">
    <property type="protein sequence ID" value="VDN10082.1"/>
    <property type="molecule type" value="Genomic_DNA"/>
</dbReference>
<evidence type="ECO:0000313" key="5">
    <source>
        <dbReference type="Proteomes" id="UP000281553"/>
    </source>
</evidence>
<evidence type="ECO:0000256" key="2">
    <source>
        <dbReference type="SAM" id="MobiDB-lite"/>
    </source>
</evidence>
<feature type="compositionally biased region" description="Low complexity" evidence="2">
    <location>
        <begin position="13"/>
        <end position="24"/>
    </location>
</feature>
<sequence length="283" mass="31612">SKNSTVNSDKSQEQAASQSSLSTATTPTAERRYVMAWEELVSTERSYVRFLQAVCEVFSGDSTKAASSELPPLPRAIHDNRALIIVNMPDQLRFHRDRFLPQLIACDGDAEKIKKLFQNSFSSMVDLYSAYCRHYERASQIALTLECDPVHSQWMSQYNLYLHALESADELTLQDSSTEPAADEDSTEQTTNGGGATARRRTSTPSRPVLSFSARLLSPAQRFQRYHLLLDRLKGYATNGTEKECLSKAHQEMVDLCTTVNTLMRIPVLTVSSCICINALNSV</sequence>
<dbReference type="Proteomes" id="UP000281553">
    <property type="component" value="Unassembled WGS sequence"/>
</dbReference>
<dbReference type="SMART" id="SM00325">
    <property type="entry name" value="RhoGEF"/>
    <property type="match status" value="1"/>
</dbReference>
<protein>
    <recommendedName>
        <fullName evidence="3">DH domain-containing protein</fullName>
    </recommendedName>
</protein>
<dbReference type="PANTHER" id="PTHR22826:SF211">
    <property type="entry name" value="LD43457P"/>
    <property type="match status" value="1"/>
</dbReference>
<proteinExistence type="predicted"/>
<dbReference type="OrthoDB" id="20529at2759"/>
<feature type="non-terminal residue" evidence="4">
    <location>
        <position position="1"/>
    </location>
</feature>